<dbReference type="EMBL" id="MLQQ01000013">
    <property type="protein sequence ID" value="OIJ13846.1"/>
    <property type="molecule type" value="Genomic_DNA"/>
</dbReference>
<dbReference type="InterPro" id="IPR011234">
    <property type="entry name" value="Fumarylacetoacetase-like_C"/>
</dbReference>
<accession>A0A1S2LNB6</accession>
<dbReference type="Gene3D" id="3.90.850.10">
    <property type="entry name" value="Fumarylacetoacetase-like, C-terminal domain"/>
    <property type="match status" value="1"/>
</dbReference>
<organism evidence="4 5">
    <name type="scientific">Anaerobacillus arseniciselenatis</name>
    <dbReference type="NCBI Taxonomy" id="85682"/>
    <lineage>
        <taxon>Bacteria</taxon>
        <taxon>Bacillati</taxon>
        <taxon>Bacillota</taxon>
        <taxon>Bacilli</taxon>
        <taxon>Bacillales</taxon>
        <taxon>Bacillaceae</taxon>
        <taxon>Anaerobacillus</taxon>
    </lineage>
</organism>
<dbReference type="PANTHER" id="PTHR11820">
    <property type="entry name" value="ACYLPYRUVASE"/>
    <property type="match status" value="1"/>
</dbReference>
<keyword evidence="4" id="KW-0378">Hydrolase</keyword>
<feature type="domain" description="Fumarylacetoacetase-like C-terminal" evidence="3">
    <location>
        <begin position="11"/>
        <end position="196"/>
    </location>
</feature>
<evidence type="ECO:0000259" key="3">
    <source>
        <dbReference type="Pfam" id="PF01557"/>
    </source>
</evidence>
<name>A0A1S2LNB6_9BACI</name>
<dbReference type="GO" id="GO:0046872">
    <property type="term" value="F:metal ion binding"/>
    <property type="evidence" value="ECO:0007669"/>
    <property type="project" value="UniProtKB-KW"/>
</dbReference>
<comment type="caution">
    <text evidence="4">The sequence shown here is derived from an EMBL/GenBank/DDBJ whole genome shotgun (WGS) entry which is preliminary data.</text>
</comment>
<dbReference type="GO" id="GO:0018773">
    <property type="term" value="F:acetylpyruvate hydrolase activity"/>
    <property type="evidence" value="ECO:0007669"/>
    <property type="project" value="TreeGrafter"/>
</dbReference>
<evidence type="ECO:0000256" key="2">
    <source>
        <dbReference type="ARBA" id="ARBA00022723"/>
    </source>
</evidence>
<dbReference type="Proteomes" id="UP000180098">
    <property type="component" value="Unassembled WGS sequence"/>
</dbReference>
<dbReference type="InterPro" id="IPR036663">
    <property type="entry name" value="Fumarylacetoacetase_C_sf"/>
</dbReference>
<evidence type="ECO:0000313" key="4">
    <source>
        <dbReference type="EMBL" id="OIJ13846.1"/>
    </source>
</evidence>
<proteinExistence type="inferred from homology"/>
<evidence type="ECO:0000313" key="5">
    <source>
        <dbReference type="Proteomes" id="UP000180098"/>
    </source>
</evidence>
<dbReference type="Pfam" id="PF01557">
    <property type="entry name" value="FAA_hydrolase"/>
    <property type="match status" value="1"/>
</dbReference>
<protein>
    <submittedName>
        <fullName evidence="4">Fumarylacetoacetate hydrolase</fullName>
    </submittedName>
</protein>
<keyword evidence="5" id="KW-1185">Reference proteome</keyword>
<gene>
    <name evidence="4" type="ORF">BKP35_08705</name>
</gene>
<dbReference type="PANTHER" id="PTHR11820:SF7">
    <property type="entry name" value="ACYLPYRUVASE FAHD1, MITOCHONDRIAL"/>
    <property type="match status" value="1"/>
</dbReference>
<dbReference type="AlphaFoldDB" id="A0A1S2LNB6"/>
<reference evidence="4 5" key="1">
    <citation type="submission" date="2016-10" db="EMBL/GenBank/DDBJ databases">
        <title>Draft genome sequences of four alkaliphilic bacteria belonging to the Anaerobacillus genus.</title>
        <authorList>
            <person name="Bassil N.M."/>
            <person name="Lloyd J.R."/>
        </authorList>
    </citation>
    <scope>NUCLEOTIDE SEQUENCE [LARGE SCALE GENOMIC DNA]</scope>
    <source>
        <strain evidence="4 5">DSM 15340</strain>
    </source>
</reference>
<evidence type="ECO:0000256" key="1">
    <source>
        <dbReference type="ARBA" id="ARBA00010211"/>
    </source>
</evidence>
<keyword evidence="2" id="KW-0479">Metal-binding</keyword>
<dbReference type="RefSeq" id="WP_071312956.1">
    <property type="nucleotide sequence ID" value="NZ_MLQQ01000013.1"/>
</dbReference>
<sequence>MISISNDIKNIYCVGRNFTMHAKELNNPVPTSPFLFLKPTHALVRANGEKVVLPSDQGTIRYEMELVIKVSRPYEKGMGVDELIDCIALGIDLTLVDVQNSLKEKGYPWLLAKGFKNSGIITRFFPFPGVEECKQINYSLLINDERVQVGNIKDMIFDLQNIVEFTALNFGLGEGDVIFTGTPEGVGSVSNGDKLELIWGEKIIGESIIELV</sequence>
<dbReference type="OrthoDB" id="9805307at2"/>
<dbReference type="SUPFAM" id="SSF56529">
    <property type="entry name" value="FAH"/>
    <property type="match status" value="1"/>
</dbReference>
<comment type="similarity">
    <text evidence="1">Belongs to the FAH family.</text>
</comment>